<dbReference type="SUPFAM" id="SSF51197">
    <property type="entry name" value="Clavaminate synthase-like"/>
    <property type="match status" value="1"/>
</dbReference>
<dbReference type="InterPro" id="IPR050231">
    <property type="entry name" value="Iron_ascorbate_oxido_reductase"/>
</dbReference>
<feature type="non-terminal residue" evidence="5">
    <location>
        <position position="278"/>
    </location>
</feature>
<dbReference type="PROSITE" id="PS51471">
    <property type="entry name" value="FE2OG_OXY"/>
    <property type="match status" value="1"/>
</dbReference>
<proteinExistence type="inferred from homology"/>
<sequence>MEAMEPEPSRSYDVLLQSKLGLKDFEWTENEWPTLGYMDFSPTHDLPVFSLAAAVEDGMMMEPPLELCEALVEAAQRWGFFQVSEHGVPLDLLVRTRQACVHFFDEVPPQQKQKGGRQLGLPLGYSASNPDYGVNLPWTEILQLQQSPDKIHLFAERVWGPSHSLHSSLAETLIQYTQALERLGMAILQMFAIGLGLEKEHFSKHFTEGDTTLIRVNRYPPCPNPRKILGLGQHTDPQSLTLLLQDEVGGLQVLMDDLWVAVKPRPDCFVVNVGDTLE</sequence>
<dbReference type="InterPro" id="IPR005123">
    <property type="entry name" value="Oxoglu/Fe-dep_dioxygenase_dom"/>
</dbReference>
<dbReference type="Pfam" id="PF14226">
    <property type="entry name" value="DIOX_N"/>
    <property type="match status" value="1"/>
</dbReference>
<evidence type="ECO:0000259" key="4">
    <source>
        <dbReference type="PROSITE" id="PS51471"/>
    </source>
</evidence>
<dbReference type="Proteomes" id="UP000886520">
    <property type="component" value="Chromosome 17"/>
</dbReference>
<evidence type="ECO:0000256" key="1">
    <source>
        <dbReference type="ARBA" id="ARBA00022723"/>
    </source>
</evidence>
<evidence type="ECO:0000313" key="5">
    <source>
        <dbReference type="EMBL" id="KAI5067832.1"/>
    </source>
</evidence>
<keyword evidence="6" id="KW-1185">Reference proteome</keyword>
<reference evidence="5" key="1">
    <citation type="submission" date="2021-01" db="EMBL/GenBank/DDBJ databases">
        <title>Adiantum capillus-veneris genome.</title>
        <authorList>
            <person name="Fang Y."/>
            <person name="Liao Q."/>
        </authorList>
    </citation>
    <scope>NUCLEOTIDE SEQUENCE</scope>
    <source>
        <strain evidence="5">H3</strain>
        <tissue evidence="5">Leaf</tissue>
    </source>
</reference>
<organism evidence="5 6">
    <name type="scientific">Adiantum capillus-veneris</name>
    <name type="common">Maidenhair fern</name>
    <dbReference type="NCBI Taxonomy" id="13818"/>
    <lineage>
        <taxon>Eukaryota</taxon>
        <taxon>Viridiplantae</taxon>
        <taxon>Streptophyta</taxon>
        <taxon>Embryophyta</taxon>
        <taxon>Tracheophyta</taxon>
        <taxon>Polypodiopsida</taxon>
        <taxon>Polypodiidae</taxon>
        <taxon>Polypodiales</taxon>
        <taxon>Pteridineae</taxon>
        <taxon>Pteridaceae</taxon>
        <taxon>Vittarioideae</taxon>
        <taxon>Adiantum</taxon>
    </lineage>
</organism>
<dbReference type="InterPro" id="IPR027443">
    <property type="entry name" value="IPNS-like_sf"/>
</dbReference>
<feature type="domain" description="Fe2OG dioxygenase" evidence="4">
    <location>
        <begin position="210"/>
        <end position="278"/>
    </location>
</feature>
<dbReference type="PRINTS" id="PR00682">
    <property type="entry name" value="IPNSYNTHASE"/>
</dbReference>
<dbReference type="PANTHER" id="PTHR47990">
    <property type="entry name" value="2-OXOGLUTARATE (2OG) AND FE(II)-DEPENDENT OXYGENASE SUPERFAMILY PROTEIN-RELATED"/>
    <property type="match status" value="1"/>
</dbReference>
<dbReference type="Pfam" id="PF03171">
    <property type="entry name" value="2OG-FeII_Oxy"/>
    <property type="match status" value="1"/>
</dbReference>
<dbReference type="InterPro" id="IPR044861">
    <property type="entry name" value="IPNS-like_FE2OG_OXY"/>
</dbReference>
<evidence type="ECO:0000313" key="6">
    <source>
        <dbReference type="Proteomes" id="UP000886520"/>
    </source>
</evidence>
<comment type="caution">
    <text evidence="5">The sequence shown here is derived from an EMBL/GenBank/DDBJ whole genome shotgun (WGS) entry which is preliminary data.</text>
</comment>
<evidence type="ECO:0000256" key="2">
    <source>
        <dbReference type="ARBA" id="ARBA00023004"/>
    </source>
</evidence>
<keyword evidence="1 3" id="KW-0479">Metal-binding</keyword>
<dbReference type="InterPro" id="IPR026992">
    <property type="entry name" value="DIOX_N"/>
</dbReference>
<dbReference type="Gene3D" id="2.60.120.330">
    <property type="entry name" value="B-lactam Antibiotic, Isopenicillin N Synthase, Chain"/>
    <property type="match status" value="1"/>
</dbReference>
<dbReference type="GO" id="GO:0016491">
    <property type="term" value="F:oxidoreductase activity"/>
    <property type="evidence" value="ECO:0007669"/>
    <property type="project" value="UniProtKB-KW"/>
</dbReference>
<accession>A0A9D4UHL5</accession>
<keyword evidence="2 3" id="KW-0408">Iron</keyword>
<dbReference type="EMBL" id="JABFUD020000017">
    <property type="protein sequence ID" value="KAI5067832.1"/>
    <property type="molecule type" value="Genomic_DNA"/>
</dbReference>
<name>A0A9D4UHL5_ADICA</name>
<dbReference type="OrthoDB" id="288590at2759"/>
<dbReference type="AlphaFoldDB" id="A0A9D4UHL5"/>
<gene>
    <name evidence="5" type="ORF">GOP47_0018360</name>
</gene>
<evidence type="ECO:0000256" key="3">
    <source>
        <dbReference type="RuleBase" id="RU003682"/>
    </source>
</evidence>
<protein>
    <recommendedName>
        <fullName evidence="4">Fe2OG dioxygenase domain-containing protein</fullName>
    </recommendedName>
</protein>
<keyword evidence="3" id="KW-0560">Oxidoreductase</keyword>
<comment type="similarity">
    <text evidence="3">Belongs to the iron/ascorbate-dependent oxidoreductase family.</text>
</comment>
<dbReference type="GO" id="GO:0046872">
    <property type="term" value="F:metal ion binding"/>
    <property type="evidence" value="ECO:0007669"/>
    <property type="project" value="UniProtKB-KW"/>
</dbReference>